<keyword evidence="6" id="KW-0129">CBS domain</keyword>
<feature type="domain" description="ABC transporter" evidence="7">
    <location>
        <begin position="37"/>
        <end position="273"/>
    </location>
</feature>
<dbReference type="SUPFAM" id="SSF52540">
    <property type="entry name" value="P-loop containing nucleoside triphosphate hydrolases"/>
    <property type="match status" value="1"/>
</dbReference>
<dbReference type="Gene3D" id="3.40.50.300">
    <property type="entry name" value="P-loop containing nucleotide triphosphate hydrolases"/>
    <property type="match status" value="1"/>
</dbReference>
<dbReference type="PROSITE" id="PS50893">
    <property type="entry name" value="ABC_TRANSPORTER_2"/>
    <property type="match status" value="1"/>
</dbReference>
<dbReference type="InterPro" id="IPR003439">
    <property type="entry name" value="ABC_transporter-like_ATP-bd"/>
</dbReference>
<dbReference type="NCBIfam" id="TIGR01186">
    <property type="entry name" value="proV"/>
    <property type="match status" value="1"/>
</dbReference>
<evidence type="ECO:0000259" key="8">
    <source>
        <dbReference type="PROSITE" id="PS51371"/>
    </source>
</evidence>
<dbReference type="GO" id="GO:0006970">
    <property type="term" value="P:response to osmotic stress"/>
    <property type="evidence" value="ECO:0007669"/>
    <property type="project" value="UniProtKB-ARBA"/>
</dbReference>
<dbReference type="InterPro" id="IPR046342">
    <property type="entry name" value="CBS_dom_sf"/>
</dbReference>
<evidence type="ECO:0000313" key="10">
    <source>
        <dbReference type="Proteomes" id="UP000192783"/>
    </source>
</evidence>
<evidence type="ECO:0000256" key="6">
    <source>
        <dbReference type="PROSITE-ProRule" id="PRU00703"/>
    </source>
</evidence>
<comment type="similarity">
    <text evidence="1">Belongs to the ABC transporter superfamily.</text>
</comment>
<gene>
    <name evidence="9" type="ORF">SAMN02746041_02370</name>
</gene>
<dbReference type="InterPro" id="IPR027417">
    <property type="entry name" value="P-loop_NTPase"/>
</dbReference>
<evidence type="ECO:0000256" key="1">
    <source>
        <dbReference type="ARBA" id="ARBA00005417"/>
    </source>
</evidence>
<dbReference type="InterPro" id="IPR000644">
    <property type="entry name" value="CBS_dom"/>
</dbReference>
<dbReference type="STRING" id="1121390.SAMN02746041_02370"/>
<dbReference type="EMBL" id="FWXF01000013">
    <property type="protein sequence ID" value="SMC25566.1"/>
    <property type="molecule type" value="Genomic_DNA"/>
</dbReference>
<dbReference type="PROSITE" id="PS00211">
    <property type="entry name" value="ABC_TRANSPORTER_1"/>
    <property type="match status" value="1"/>
</dbReference>
<keyword evidence="4 9" id="KW-0067">ATP-binding</keyword>
<dbReference type="PANTHER" id="PTHR43869:SF1">
    <property type="entry name" value="GLYCINE BETAINE_PROLINE BETAINE TRANSPORT SYSTEM ATP-BINDING PROTEIN PROV"/>
    <property type="match status" value="1"/>
</dbReference>
<sequence>MNQGTDATAEKLCCRDVWKIFGKLPGGALGQLRNAPQRQHEIQTLPGCTVAVREADFSVREGELFVIMGLSGSGKSTLMRCLNGLIRPTWGEVFVDGRSLQAISAKQLRRLRQEKMAMVFQHFALLPHRTILDNVALGLELQGVSKKRRRAKALEALELVGLQGWERNHPVELSGGMQQRVGLARALAVDPQILLMDEPFSALDPLIRRQMQDEFLKLAAKVKKTIVFITHDLDEAIRLADRIAMMKDGRIVQMGTPEQIVLEPENDYVEEFVASVSRAKVITARHVMADPRPWTSRREEDPLAVLDRMKKEDLQCVFITDTDRRLLGVLTREEAARKIRGGSAPAGCNGVPAIGPDAPLSEVVEQAASSIHPTPVLDGRGRILGVVTRKRLLQEWKQDLEG</sequence>
<dbReference type="Gene3D" id="3.10.580.10">
    <property type="entry name" value="CBS-domain"/>
    <property type="match status" value="1"/>
</dbReference>
<dbReference type="GO" id="GO:0016887">
    <property type="term" value="F:ATP hydrolysis activity"/>
    <property type="evidence" value="ECO:0007669"/>
    <property type="project" value="InterPro"/>
</dbReference>
<dbReference type="PROSITE" id="PS51371">
    <property type="entry name" value="CBS"/>
    <property type="match status" value="1"/>
</dbReference>
<dbReference type="FunFam" id="3.40.50.300:FF:000201">
    <property type="entry name" value="Glycine betaine/L-proline ABC transporter ATP-binding protein"/>
    <property type="match status" value="1"/>
</dbReference>
<dbReference type="InterPro" id="IPR003593">
    <property type="entry name" value="AAA+_ATPase"/>
</dbReference>
<evidence type="ECO:0000256" key="5">
    <source>
        <dbReference type="ARBA" id="ARBA00022970"/>
    </source>
</evidence>
<keyword evidence="3" id="KW-0547">Nucleotide-binding</keyword>
<dbReference type="InterPro" id="IPR017871">
    <property type="entry name" value="ABC_transporter-like_CS"/>
</dbReference>
<dbReference type="SMART" id="SM00382">
    <property type="entry name" value="AAA"/>
    <property type="match status" value="1"/>
</dbReference>
<evidence type="ECO:0000259" key="7">
    <source>
        <dbReference type="PROSITE" id="PS50893"/>
    </source>
</evidence>
<evidence type="ECO:0000256" key="2">
    <source>
        <dbReference type="ARBA" id="ARBA00022448"/>
    </source>
</evidence>
<evidence type="ECO:0000256" key="3">
    <source>
        <dbReference type="ARBA" id="ARBA00022741"/>
    </source>
</evidence>
<proteinExistence type="inferred from homology"/>
<evidence type="ECO:0000256" key="4">
    <source>
        <dbReference type="ARBA" id="ARBA00022840"/>
    </source>
</evidence>
<dbReference type="Pfam" id="PF00571">
    <property type="entry name" value="CBS"/>
    <property type="match status" value="2"/>
</dbReference>
<dbReference type="InterPro" id="IPR005892">
    <property type="entry name" value="Gly-betaine_transp_ATP-bd"/>
</dbReference>
<keyword evidence="5" id="KW-0029">Amino-acid transport</keyword>
<keyword evidence="10" id="KW-1185">Reference proteome</keyword>
<name>A0A1W1XNU3_9BACT</name>
<dbReference type="GO" id="GO:0006865">
    <property type="term" value="P:amino acid transport"/>
    <property type="evidence" value="ECO:0007669"/>
    <property type="project" value="UniProtKB-KW"/>
</dbReference>
<dbReference type="AlphaFoldDB" id="A0A1W1XNU3"/>
<dbReference type="Proteomes" id="UP000192783">
    <property type="component" value="Unassembled WGS sequence"/>
</dbReference>
<dbReference type="CDD" id="cd03294">
    <property type="entry name" value="ABC_Pro_Gly_Betaine"/>
    <property type="match status" value="1"/>
</dbReference>
<accession>A0A1W1XNU3</accession>
<dbReference type="InterPro" id="IPR051921">
    <property type="entry name" value="ABC_osmolyte_uptake_ATP-bind"/>
</dbReference>
<dbReference type="Pfam" id="PF00005">
    <property type="entry name" value="ABC_tran"/>
    <property type="match status" value="1"/>
</dbReference>
<dbReference type="GO" id="GO:0031460">
    <property type="term" value="P:glycine betaine transport"/>
    <property type="evidence" value="ECO:0007669"/>
    <property type="project" value="InterPro"/>
</dbReference>
<evidence type="ECO:0000313" key="9">
    <source>
        <dbReference type="EMBL" id="SMC25566.1"/>
    </source>
</evidence>
<dbReference type="RefSeq" id="WP_084058095.1">
    <property type="nucleotide sequence ID" value="NZ_FWXF01000013.1"/>
</dbReference>
<keyword evidence="2" id="KW-0813">Transport</keyword>
<protein>
    <submittedName>
        <fullName evidence="9">Glycine betaine/proline transport system ATP-binding protein</fullName>
    </submittedName>
</protein>
<reference evidence="9 10" key="1">
    <citation type="submission" date="2017-04" db="EMBL/GenBank/DDBJ databases">
        <authorList>
            <person name="Afonso C.L."/>
            <person name="Miller P.J."/>
            <person name="Scott M.A."/>
            <person name="Spackman E."/>
            <person name="Goraichik I."/>
            <person name="Dimitrov K.M."/>
            <person name="Suarez D.L."/>
            <person name="Swayne D.E."/>
        </authorList>
    </citation>
    <scope>NUCLEOTIDE SEQUENCE [LARGE SCALE GENOMIC DNA]</scope>
    <source>
        <strain evidence="9 10">DSM 13146</strain>
    </source>
</reference>
<dbReference type="PANTHER" id="PTHR43869">
    <property type="entry name" value="GLYCINE BETAINE/PROLINE BETAINE TRANSPORT SYSTEM ATP-BINDING PROTEIN PROV"/>
    <property type="match status" value="1"/>
</dbReference>
<dbReference type="GO" id="GO:0005524">
    <property type="term" value="F:ATP binding"/>
    <property type="evidence" value="ECO:0007669"/>
    <property type="project" value="UniProtKB-KW"/>
</dbReference>
<dbReference type="GO" id="GO:0016020">
    <property type="term" value="C:membrane"/>
    <property type="evidence" value="ECO:0007669"/>
    <property type="project" value="InterPro"/>
</dbReference>
<feature type="domain" description="CBS" evidence="8">
    <location>
        <begin position="343"/>
        <end position="402"/>
    </location>
</feature>
<dbReference type="OrthoDB" id="9809450at2"/>
<dbReference type="SUPFAM" id="SSF54631">
    <property type="entry name" value="CBS-domain pair"/>
    <property type="match status" value="1"/>
</dbReference>
<organism evidence="9 10">
    <name type="scientific">Desulfacinum hydrothermale DSM 13146</name>
    <dbReference type="NCBI Taxonomy" id="1121390"/>
    <lineage>
        <taxon>Bacteria</taxon>
        <taxon>Pseudomonadati</taxon>
        <taxon>Thermodesulfobacteriota</taxon>
        <taxon>Syntrophobacteria</taxon>
        <taxon>Syntrophobacterales</taxon>
        <taxon>Syntrophobacteraceae</taxon>
        <taxon>Desulfacinum</taxon>
    </lineage>
</organism>